<dbReference type="InterPro" id="IPR029044">
    <property type="entry name" value="Nucleotide-diphossugar_trans"/>
</dbReference>
<proteinExistence type="predicted"/>
<dbReference type="CDD" id="cd02523">
    <property type="entry name" value="PC_cytidylyltransferase"/>
    <property type="match status" value="1"/>
</dbReference>
<dbReference type="SUPFAM" id="SSF53448">
    <property type="entry name" value="Nucleotide-diphospho-sugar transferases"/>
    <property type="match status" value="1"/>
</dbReference>
<evidence type="ECO:0000256" key="1">
    <source>
        <dbReference type="ARBA" id="ARBA00022679"/>
    </source>
</evidence>
<protein>
    <submittedName>
        <fullName evidence="4">Bifunctional IPC transferase and DIPP synthase</fullName>
    </submittedName>
</protein>
<dbReference type="RefSeq" id="WP_419189673.1">
    <property type="nucleotide sequence ID" value="NZ_CP036526.1"/>
</dbReference>
<dbReference type="Pfam" id="PF12804">
    <property type="entry name" value="NTP_transf_3"/>
    <property type="match status" value="1"/>
</dbReference>
<dbReference type="PANTHER" id="PTHR43584:SF8">
    <property type="entry name" value="N-ACETYLMURAMATE ALPHA-1-PHOSPHATE URIDYLYLTRANSFERASE"/>
    <property type="match status" value="1"/>
</dbReference>
<name>A0A517NPG6_9BACT</name>
<keyword evidence="2" id="KW-0548">Nucleotidyltransferase</keyword>
<gene>
    <name evidence="4" type="primary">spsI</name>
    <name evidence="4" type="ORF">K239x_09680</name>
</gene>
<evidence type="ECO:0000259" key="3">
    <source>
        <dbReference type="Pfam" id="PF12804"/>
    </source>
</evidence>
<dbReference type="EMBL" id="CP036526">
    <property type="protein sequence ID" value="QDT09025.1"/>
    <property type="molecule type" value="Genomic_DNA"/>
</dbReference>
<evidence type="ECO:0000256" key="2">
    <source>
        <dbReference type="ARBA" id="ARBA00022695"/>
    </source>
</evidence>
<dbReference type="Gene3D" id="3.90.550.10">
    <property type="entry name" value="Spore Coat Polysaccharide Biosynthesis Protein SpsA, Chain A"/>
    <property type="match status" value="1"/>
</dbReference>
<accession>A0A517NPG6</accession>
<organism evidence="4 5">
    <name type="scientific">Stieleria marina</name>
    <dbReference type="NCBI Taxonomy" id="1930275"/>
    <lineage>
        <taxon>Bacteria</taxon>
        <taxon>Pseudomonadati</taxon>
        <taxon>Planctomycetota</taxon>
        <taxon>Planctomycetia</taxon>
        <taxon>Pirellulales</taxon>
        <taxon>Pirellulaceae</taxon>
        <taxon>Stieleria</taxon>
    </lineage>
</organism>
<keyword evidence="1 4" id="KW-0808">Transferase</keyword>
<evidence type="ECO:0000313" key="4">
    <source>
        <dbReference type="EMBL" id="QDT09025.1"/>
    </source>
</evidence>
<reference evidence="4 5" key="1">
    <citation type="submission" date="2019-02" db="EMBL/GenBank/DDBJ databases">
        <title>Deep-cultivation of Planctomycetes and their phenomic and genomic characterization uncovers novel biology.</title>
        <authorList>
            <person name="Wiegand S."/>
            <person name="Jogler M."/>
            <person name="Boedeker C."/>
            <person name="Pinto D."/>
            <person name="Vollmers J."/>
            <person name="Rivas-Marin E."/>
            <person name="Kohn T."/>
            <person name="Peeters S.H."/>
            <person name="Heuer A."/>
            <person name="Rast P."/>
            <person name="Oberbeckmann S."/>
            <person name="Bunk B."/>
            <person name="Jeske O."/>
            <person name="Meyerdierks A."/>
            <person name="Storesund J.E."/>
            <person name="Kallscheuer N."/>
            <person name="Luecker S."/>
            <person name="Lage O.M."/>
            <person name="Pohl T."/>
            <person name="Merkel B.J."/>
            <person name="Hornburger P."/>
            <person name="Mueller R.-W."/>
            <person name="Bruemmer F."/>
            <person name="Labrenz M."/>
            <person name="Spormann A.M."/>
            <person name="Op den Camp H."/>
            <person name="Overmann J."/>
            <person name="Amann R."/>
            <person name="Jetten M.S.M."/>
            <person name="Mascher T."/>
            <person name="Medema M.H."/>
            <person name="Devos D.P."/>
            <person name="Kaster A.-K."/>
            <person name="Ovreas L."/>
            <person name="Rohde M."/>
            <person name="Galperin M.Y."/>
            <person name="Jogler C."/>
        </authorList>
    </citation>
    <scope>NUCLEOTIDE SEQUENCE [LARGE SCALE GENOMIC DNA]</scope>
    <source>
        <strain evidence="4 5">K23_9</strain>
    </source>
</reference>
<sequence length="321" mass="36236">MTRNPCRCVNEPGVLRPDIEHWHATDTGKILLSLNAGSTESIVHMIQPRNSSDCKANTSISTAVLLAAGTGSRLKPLTDDAPKCLSEVSGVSILQRLIQSLCEHDFKRLVIVVGYLDHRVREFLDDSNDEIDIELVINPRYATTNNLYSLWLARQTIDEPCLLLESDVVFDSKLLLEMLHPDRMAVSRMLPWMNGTTVTVDTAQHVTAFQFAGAKAFGEIMHKTVNMYSFSRETWRRFMQRLSSHVTAGRVNEYYETVLAEMLGDGSIMMDAVPFDKGRWYEIDTLEDLQKAELMFPAELSAEIINTPLTVSRMTFPPHLN</sequence>
<dbReference type="AlphaFoldDB" id="A0A517NPG6"/>
<dbReference type="Proteomes" id="UP000319817">
    <property type="component" value="Chromosome"/>
</dbReference>
<dbReference type="InterPro" id="IPR025877">
    <property type="entry name" value="MobA-like_NTP_Trfase"/>
</dbReference>
<evidence type="ECO:0000313" key="5">
    <source>
        <dbReference type="Proteomes" id="UP000319817"/>
    </source>
</evidence>
<dbReference type="InterPro" id="IPR050065">
    <property type="entry name" value="GlmU-like"/>
</dbReference>
<feature type="domain" description="MobA-like NTP transferase" evidence="3">
    <location>
        <begin position="63"/>
        <end position="179"/>
    </location>
</feature>
<keyword evidence="5" id="KW-1185">Reference proteome</keyword>
<dbReference type="PANTHER" id="PTHR43584">
    <property type="entry name" value="NUCLEOTIDYL TRANSFERASE"/>
    <property type="match status" value="1"/>
</dbReference>
<dbReference type="GO" id="GO:0016779">
    <property type="term" value="F:nucleotidyltransferase activity"/>
    <property type="evidence" value="ECO:0007669"/>
    <property type="project" value="UniProtKB-KW"/>
</dbReference>